<organism evidence="2 3">
    <name type="scientific">Nezara viridula</name>
    <name type="common">Southern green stink bug</name>
    <name type="synonym">Cimex viridulus</name>
    <dbReference type="NCBI Taxonomy" id="85310"/>
    <lineage>
        <taxon>Eukaryota</taxon>
        <taxon>Metazoa</taxon>
        <taxon>Ecdysozoa</taxon>
        <taxon>Arthropoda</taxon>
        <taxon>Hexapoda</taxon>
        <taxon>Insecta</taxon>
        <taxon>Pterygota</taxon>
        <taxon>Neoptera</taxon>
        <taxon>Paraneoptera</taxon>
        <taxon>Hemiptera</taxon>
        <taxon>Heteroptera</taxon>
        <taxon>Panheteroptera</taxon>
        <taxon>Pentatomomorpha</taxon>
        <taxon>Pentatomoidea</taxon>
        <taxon>Pentatomidae</taxon>
        <taxon>Pentatominae</taxon>
        <taxon>Nezara</taxon>
    </lineage>
</organism>
<dbReference type="OrthoDB" id="6607552at2759"/>
<sequence>MSKFGSTASLHETEKIDLESTEKIIEMKCELLKKHFLAENQTDNLKQLNEKIISLREDLERHKKEIFDSITSLQEISAVNRRYEIEKEIENVLENSDLFTASGSDLTKYLKDLTQAVEQEKNKISFQKTLLESQDQLKELLSETELELKLKLENEDSDINIVKKLTTFLPSLEENLEKCNDSNEKCAEIIESLQRLILHQNTLQTIKNDKTEG</sequence>
<dbReference type="AlphaFoldDB" id="A0A9P0DXE5"/>
<protein>
    <submittedName>
        <fullName evidence="2">Uncharacterized protein</fullName>
    </submittedName>
</protein>
<reference evidence="2" key="1">
    <citation type="submission" date="2022-01" db="EMBL/GenBank/DDBJ databases">
        <authorList>
            <person name="King R."/>
        </authorList>
    </citation>
    <scope>NUCLEOTIDE SEQUENCE</scope>
</reference>
<dbReference type="EMBL" id="OV725077">
    <property type="protein sequence ID" value="CAH1388567.1"/>
    <property type="molecule type" value="Genomic_DNA"/>
</dbReference>
<keyword evidence="3" id="KW-1185">Reference proteome</keyword>
<feature type="coiled-coil region" evidence="1">
    <location>
        <begin position="110"/>
        <end position="154"/>
    </location>
</feature>
<proteinExistence type="predicted"/>
<feature type="coiled-coil region" evidence="1">
    <location>
        <begin position="38"/>
        <end position="65"/>
    </location>
</feature>
<dbReference type="Proteomes" id="UP001152798">
    <property type="component" value="Chromosome 1"/>
</dbReference>
<name>A0A9P0DXE5_NEZVI</name>
<evidence type="ECO:0000313" key="3">
    <source>
        <dbReference type="Proteomes" id="UP001152798"/>
    </source>
</evidence>
<keyword evidence="1" id="KW-0175">Coiled coil</keyword>
<evidence type="ECO:0000256" key="1">
    <source>
        <dbReference type="SAM" id="Coils"/>
    </source>
</evidence>
<evidence type="ECO:0000313" key="2">
    <source>
        <dbReference type="EMBL" id="CAH1388567.1"/>
    </source>
</evidence>
<accession>A0A9P0DXE5</accession>
<gene>
    <name evidence="2" type="ORF">NEZAVI_LOCUS163</name>
</gene>